<evidence type="ECO:0000313" key="3">
    <source>
        <dbReference type="Proteomes" id="UP001344817"/>
    </source>
</evidence>
<name>A0ABU7ML72_9BACT</name>
<dbReference type="EMBL" id="JAZDWZ010000001">
    <property type="protein sequence ID" value="MEE3928013.1"/>
    <property type="molecule type" value="Genomic_DNA"/>
</dbReference>
<accession>A0ABU7ML72</accession>
<evidence type="ECO:0000259" key="1">
    <source>
        <dbReference type="Pfam" id="PF01609"/>
    </source>
</evidence>
<gene>
    <name evidence="2" type="ORF">V2E24_00275</name>
</gene>
<dbReference type="InterPro" id="IPR002559">
    <property type="entry name" value="Transposase_11"/>
</dbReference>
<dbReference type="NCBIfam" id="NF033559">
    <property type="entry name" value="transpos_IS1634"/>
    <property type="match status" value="1"/>
</dbReference>
<evidence type="ECO:0000313" key="2">
    <source>
        <dbReference type="EMBL" id="MEE3928013.1"/>
    </source>
</evidence>
<feature type="domain" description="Transposase IS4-like" evidence="1">
    <location>
        <begin position="183"/>
        <end position="436"/>
    </location>
</feature>
<dbReference type="Proteomes" id="UP001344817">
    <property type="component" value="Unassembled WGS sequence"/>
</dbReference>
<reference evidence="2" key="1">
    <citation type="submission" date="2024-01" db="EMBL/GenBank/DDBJ databases">
        <title>Genome sequence of Mycoplasma ciconiae type strain DSM 25251.</title>
        <authorList>
            <person name="Spergser J."/>
        </authorList>
    </citation>
    <scope>NUCLEOTIDE SEQUENCE [LARGE SCALE GENOMIC DNA]</scope>
    <source>
        <strain evidence="2">DSM 25251</strain>
    </source>
</reference>
<dbReference type="Pfam" id="PF01609">
    <property type="entry name" value="DDE_Tnp_1"/>
    <property type="match status" value="1"/>
</dbReference>
<comment type="caution">
    <text evidence="2">The sequence shown here is derived from an EMBL/GenBank/DDBJ whole genome shotgun (WGS) entry which is preliminary data.</text>
</comment>
<protein>
    <submittedName>
        <fullName evidence="2">IS1634 family transposase</fullName>
    </submittedName>
</protein>
<dbReference type="RefSeq" id="WP_330500428.1">
    <property type="nucleotide sequence ID" value="NZ_JAZDWZ010000001.1"/>
</dbReference>
<sequence>MTEKWLLIKRKNKNSTYLSLAISGGFGKGYKKSIGIGTLEKWSEYTDDPFEKIKELVKNYSTEWEREQIIRKLEIDIKKVNKELVNINYGYEFIYSFLQKLNPFENCSPTKSKYMLDILKYLTISRIINPGSMINLYESKSKFDIDLEAKKSTFYNSLDYLAQNKNEILNSINAKLVNRNNRKIDIIWYDSSTVYFESFTREGLRHPGYSKDGKFKEDQIVIGMATDANGIPFHYKLFKGNTPDSSTFINFVLEIKKEYQINKLTIIADRGMSTNKNIRFLEDNNIDYILSYRLKSSSEARKTYSLDETGYKGDENFKYKEVEFASLWKNKRNNGHKRRFVVTYSKKRAIKDRNDRQILIDNFIKLQDKNGLVSEKDMSSNKKFRFFEKIGGKGFYKLNTQKIDEDSKYDGYYAYETSRFDLKPNEIVELYAKQWQMKVTLGF</sequence>
<proteinExistence type="predicted"/>
<keyword evidence="3" id="KW-1185">Reference proteome</keyword>
<organism evidence="2 3">
    <name type="scientific">Mycoplasmopsis ciconiae</name>
    <dbReference type="NCBI Taxonomy" id="561067"/>
    <lineage>
        <taxon>Bacteria</taxon>
        <taxon>Bacillati</taxon>
        <taxon>Mycoplasmatota</taxon>
        <taxon>Mycoplasmoidales</taxon>
        <taxon>Metamycoplasmataceae</taxon>
        <taxon>Mycoplasmopsis</taxon>
    </lineage>
</organism>
<dbReference type="InterPro" id="IPR047654">
    <property type="entry name" value="IS1634_transpos"/>
</dbReference>